<proteinExistence type="predicted"/>
<evidence type="ECO:0000313" key="3">
    <source>
        <dbReference type="Proteomes" id="UP000027632"/>
    </source>
</evidence>
<name>A0ABR4T2M3_9ACTN</name>
<gene>
    <name evidence="2" type="ORF">DJ64_01630</name>
</gene>
<feature type="compositionally biased region" description="Gly residues" evidence="1">
    <location>
        <begin position="68"/>
        <end position="88"/>
    </location>
</feature>
<evidence type="ECO:0000256" key="1">
    <source>
        <dbReference type="SAM" id="MobiDB-lite"/>
    </source>
</evidence>
<keyword evidence="3" id="KW-1185">Reference proteome</keyword>
<dbReference type="EMBL" id="JJMG01000116">
    <property type="protein sequence ID" value="KEG41704.1"/>
    <property type="molecule type" value="Genomic_DNA"/>
</dbReference>
<protein>
    <submittedName>
        <fullName evidence="2">Uncharacterized protein</fullName>
    </submittedName>
</protein>
<dbReference type="Proteomes" id="UP000027632">
    <property type="component" value="Unassembled WGS sequence"/>
</dbReference>
<feature type="region of interest" description="Disordered" evidence="1">
    <location>
        <begin position="64"/>
        <end position="89"/>
    </location>
</feature>
<comment type="caution">
    <text evidence="2">The sequence shown here is derived from an EMBL/GenBank/DDBJ whole genome shotgun (WGS) entry which is preliminary data.</text>
</comment>
<evidence type="ECO:0000313" key="2">
    <source>
        <dbReference type="EMBL" id="KEG41704.1"/>
    </source>
</evidence>
<sequence length="108" mass="10406">MVDVGAEVPVAGVVEGVDAALCVDGEECLGVGFGAEGADLGVEGAAEVAEGAGEVQSVQGVDVERGGGDLAAGSGGPRSGGDAGGGCRRWGVCSCRGRRTRGVSGCRR</sequence>
<reference evidence="2 3" key="1">
    <citation type="submission" date="2014-04" db="EMBL/GenBank/DDBJ databases">
        <title>Draft genome sequence of the novel Streptomyces griseorubens JSD-1 playing a role in carbon and nitrogen cycle.</title>
        <authorList>
            <consortium name="Shanghai Jiao Tong University"/>
            <person name="Feng H."/>
            <person name="Sun Y."/>
            <person name="Zhi Y."/>
            <person name="Mao L."/>
            <person name="Luo Y."/>
            <person name="Wei X."/>
            <person name="Zhou P."/>
        </authorList>
    </citation>
    <scope>NUCLEOTIDE SEQUENCE [LARGE SCALE GENOMIC DNA]</scope>
    <source>
        <strain evidence="2 3">JSD-1</strain>
    </source>
</reference>
<organism evidence="2 3">
    <name type="scientific">Streptomyces griseorubens</name>
    <dbReference type="NCBI Taxonomy" id="66897"/>
    <lineage>
        <taxon>Bacteria</taxon>
        <taxon>Bacillati</taxon>
        <taxon>Actinomycetota</taxon>
        <taxon>Actinomycetes</taxon>
        <taxon>Kitasatosporales</taxon>
        <taxon>Streptomycetaceae</taxon>
        <taxon>Streptomyces</taxon>
        <taxon>Streptomyces althioticus group</taxon>
    </lineage>
</organism>
<accession>A0ABR4T2M3</accession>